<feature type="transmembrane region" description="Helical" evidence="8">
    <location>
        <begin position="51"/>
        <end position="74"/>
    </location>
</feature>
<dbReference type="PANTHER" id="PTHR31806:SF1">
    <property type="entry name" value="PURINE-CYTOSINE PERMEASE FCY2-RELATED"/>
    <property type="match status" value="1"/>
</dbReference>
<dbReference type="PANTHER" id="PTHR31806">
    <property type="entry name" value="PURINE-CYTOSINE PERMEASE FCY2-RELATED"/>
    <property type="match status" value="1"/>
</dbReference>
<sequence>MQPMARFMLRRCAACFVLGDVMTDSELRADIHSIEPIPDADRDSTGPQQMWIWAGANIAPVNWALGALGIILKLGLMETIAVIVLGNIVGCAIFATFTVMGHKTGVNQMVLSRSAFGVRGAYLPSILMFVMTLGWIGVNTYFPVKVSIGILGQFGVPDTWLIEIVIITLVMAAQVLIGVYGFYAIRTFEKYTVPPTIAIMVLMSILAWTRPGVVNWSLTTSLPPGAHLAMLTLLMTAIGVGWGISWVTWASDYSRFVPRSVSSKSVFWYSYVGMFVPTVWLGILGATIASTTLDTDPAKMVSAVFGGPVSILVLLMVLHGPIATNILNVYSATLAALSAGLKLSRFWLTVIVGVAGYLVTLYFIFAPSFAKAFDNWMISLLLWMSPWAGVVLADFFLKRKGKIDIAELYRSPETSAYGDINWAGMIAFFAGLVAGWLVEDGLVGALQGPVSINLLGGADLSWLFGIGVSGLVYLALGKHVTSPSSIVASSAGR</sequence>
<evidence type="ECO:0000313" key="10">
    <source>
        <dbReference type="Proteomes" id="UP000297966"/>
    </source>
</evidence>
<reference evidence="9 10" key="1">
    <citation type="submission" date="2019-03" db="EMBL/GenBank/DDBJ databases">
        <title>Bradyrhizobium diversity isolated from nodules of Chamaecrista fasciculata.</title>
        <authorList>
            <person name="Klepa M.S."/>
            <person name="Urquiaga M.O."/>
            <person name="Hungria M."/>
            <person name="Delamuta J.R."/>
        </authorList>
    </citation>
    <scope>NUCLEOTIDE SEQUENCE [LARGE SCALE GENOMIC DNA]</scope>
    <source>
        <strain evidence="9 10">CNPSo 3448</strain>
    </source>
</reference>
<dbReference type="Pfam" id="PF02133">
    <property type="entry name" value="Transp_cyt_pur"/>
    <property type="match status" value="1"/>
</dbReference>
<proteinExistence type="inferred from homology"/>
<evidence type="ECO:0000256" key="7">
    <source>
        <dbReference type="PIRNR" id="PIRNR002744"/>
    </source>
</evidence>
<feature type="transmembrane region" description="Helical" evidence="8">
    <location>
        <begin position="450"/>
        <end position="476"/>
    </location>
</feature>
<name>A0A4Y9M8U8_9BRAD</name>
<evidence type="ECO:0000256" key="8">
    <source>
        <dbReference type="SAM" id="Phobius"/>
    </source>
</evidence>
<keyword evidence="4 8" id="KW-0812">Transmembrane</keyword>
<feature type="transmembrane region" description="Helical" evidence="8">
    <location>
        <begin position="80"/>
        <end position="100"/>
    </location>
</feature>
<accession>A0A4Y9M8U8</accession>
<evidence type="ECO:0000256" key="2">
    <source>
        <dbReference type="ARBA" id="ARBA00008974"/>
    </source>
</evidence>
<evidence type="ECO:0000256" key="3">
    <source>
        <dbReference type="ARBA" id="ARBA00022448"/>
    </source>
</evidence>
<comment type="similarity">
    <text evidence="2 7">Belongs to the purine-cytosine permease (2.A.39) family.</text>
</comment>
<feature type="transmembrane region" description="Helical" evidence="8">
    <location>
        <begin position="346"/>
        <end position="370"/>
    </location>
</feature>
<feature type="transmembrane region" description="Helical" evidence="8">
    <location>
        <begin position="268"/>
        <end position="289"/>
    </location>
</feature>
<evidence type="ECO:0000256" key="5">
    <source>
        <dbReference type="ARBA" id="ARBA00022989"/>
    </source>
</evidence>
<evidence type="ECO:0000256" key="6">
    <source>
        <dbReference type="ARBA" id="ARBA00023136"/>
    </source>
</evidence>
<feature type="transmembrane region" description="Helical" evidence="8">
    <location>
        <begin position="228"/>
        <end position="247"/>
    </location>
</feature>
<organism evidence="9 10">
    <name type="scientific">Bradyrhizobium niftali</name>
    <dbReference type="NCBI Taxonomy" id="2560055"/>
    <lineage>
        <taxon>Bacteria</taxon>
        <taxon>Pseudomonadati</taxon>
        <taxon>Pseudomonadota</taxon>
        <taxon>Alphaproteobacteria</taxon>
        <taxon>Hyphomicrobiales</taxon>
        <taxon>Nitrobacteraceae</taxon>
        <taxon>Bradyrhizobium</taxon>
    </lineage>
</organism>
<dbReference type="CDD" id="cd11484">
    <property type="entry name" value="SLC-NCS1sbd_CobB-like"/>
    <property type="match status" value="1"/>
</dbReference>
<dbReference type="InterPro" id="IPR001248">
    <property type="entry name" value="Pur-cyt_permease"/>
</dbReference>
<keyword evidence="5 8" id="KW-1133">Transmembrane helix</keyword>
<comment type="subcellular location">
    <subcellularLocation>
        <location evidence="1">Membrane</location>
        <topology evidence="1">Multi-pass membrane protein</topology>
    </subcellularLocation>
</comment>
<dbReference type="FunFam" id="1.10.4160.10:FF:000031">
    <property type="entry name" value="NCS1 nucleoside transporter family"/>
    <property type="match status" value="1"/>
</dbReference>
<evidence type="ECO:0000256" key="4">
    <source>
        <dbReference type="ARBA" id="ARBA00022692"/>
    </source>
</evidence>
<feature type="transmembrane region" description="Helical" evidence="8">
    <location>
        <begin position="376"/>
        <end position="397"/>
    </location>
</feature>
<feature type="transmembrane region" description="Helical" evidence="8">
    <location>
        <begin position="191"/>
        <end position="208"/>
    </location>
</feature>
<keyword evidence="3 7" id="KW-0813">Transport</keyword>
<keyword evidence="6 7" id="KW-0472">Membrane</keyword>
<dbReference type="InterPro" id="IPR026030">
    <property type="entry name" value="Pur-cyt_permease_Fcy2/21/22"/>
</dbReference>
<evidence type="ECO:0000256" key="1">
    <source>
        <dbReference type="ARBA" id="ARBA00004141"/>
    </source>
</evidence>
<feature type="transmembrane region" description="Helical" evidence="8">
    <location>
        <begin position="418"/>
        <end position="438"/>
    </location>
</feature>
<dbReference type="GO" id="GO:0005886">
    <property type="term" value="C:plasma membrane"/>
    <property type="evidence" value="ECO:0007669"/>
    <property type="project" value="TreeGrafter"/>
</dbReference>
<dbReference type="Proteomes" id="UP000297966">
    <property type="component" value="Unassembled WGS sequence"/>
</dbReference>
<feature type="transmembrane region" description="Helical" evidence="8">
    <location>
        <begin position="309"/>
        <end position="334"/>
    </location>
</feature>
<comment type="caution">
    <text evidence="9">The sequence shown here is derived from an EMBL/GenBank/DDBJ whole genome shotgun (WGS) entry which is preliminary data.</text>
</comment>
<dbReference type="PIRSF" id="PIRSF002744">
    <property type="entry name" value="Pur-cyt_permease"/>
    <property type="match status" value="1"/>
</dbReference>
<gene>
    <name evidence="9" type="ORF">E4K65_02515</name>
</gene>
<keyword evidence="10" id="KW-1185">Reference proteome</keyword>
<dbReference type="OrthoDB" id="9809167at2"/>
<dbReference type="EMBL" id="SPQT01000001">
    <property type="protein sequence ID" value="TFV51451.1"/>
    <property type="molecule type" value="Genomic_DNA"/>
</dbReference>
<feature type="transmembrane region" description="Helical" evidence="8">
    <location>
        <begin position="121"/>
        <end position="142"/>
    </location>
</feature>
<feature type="transmembrane region" description="Helical" evidence="8">
    <location>
        <begin position="162"/>
        <end position="184"/>
    </location>
</feature>
<dbReference type="Gene3D" id="1.10.4160.10">
    <property type="entry name" value="Hydantoin permease"/>
    <property type="match status" value="1"/>
</dbReference>
<protein>
    <submittedName>
        <fullName evidence="9">Cytosine permease</fullName>
    </submittedName>
</protein>
<dbReference type="GO" id="GO:0022857">
    <property type="term" value="F:transmembrane transporter activity"/>
    <property type="evidence" value="ECO:0007669"/>
    <property type="project" value="InterPro"/>
</dbReference>
<dbReference type="AlphaFoldDB" id="A0A4Y9M8U8"/>
<evidence type="ECO:0000313" key="9">
    <source>
        <dbReference type="EMBL" id="TFV51451.1"/>
    </source>
</evidence>